<dbReference type="Proteomes" id="UP000239757">
    <property type="component" value="Unassembled WGS sequence"/>
</dbReference>
<dbReference type="AlphaFoldDB" id="A0A2P5WD82"/>
<gene>
    <name evidence="1" type="ORF">GOBAR_AA31651</name>
</gene>
<sequence length="232" mass="25373">MNGGFALKSSFSSFQSKAKSSSACESLSSKERLRGRLFPTASSILFRIPTPSSALARLRICRSLFKLWFPRRALHKEEVGWCKDQPLSGKGRKRRIFSYGSDANACECIKVSPLSFDLRALSSSVTNALLLVFCPLPMVSTVDSLLPQHSLIGGVGKGHSITGKDVDAIHYASWSISPSLQPGSFDESPISESPEMQVSHWFKENQKWVGSFIDSYSFESSGSIALLGIDLS</sequence>
<name>A0A2P5WD82_GOSBA</name>
<organism evidence="1 2">
    <name type="scientific">Gossypium barbadense</name>
    <name type="common">Sea Island cotton</name>
    <name type="synonym">Hibiscus barbadensis</name>
    <dbReference type="NCBI Taxonomy" id="3634"/>
    <lineage>
        <taxon>Eukaryota</taxon>
        <taxon>Viridiplantae</taxon>
        <taxon>Streptophyta</taxon>
        <taxon>Embryophyta</taxon>
        <taxon>Tracheophyta</taxon>
        <taxon>Spermatophyta</taxon>
        <taxon>Magnoliopsida</taxon>
        <taxon>eudicotyledons</taxon>
        <taxon>Gunneridae</taxon>
        <taxon>Pentapetalae</taxon>
        <taxon>rosids</taxon>
        <taxon>malvids</taxon>
        <taxon>Malvales</taxon>
        <taxon>Malvaceae</taxon>
        <taxon>Malvoideae</taxon>
        <taxon>Gossypium</taxon>
    </lineage>
</organism>
<evidence type="ECO:0000313" key="1">
    <source>
        <dbReference type="EMBL" id="PPR89031.1"/>
    </source>
</evidence>
<evidence type="ECO:0000313" key="2">
    <source>
        <dbReference type="Proteomes" id="UP000239757"/>
    </source>
</evidence>
<protein>
    <submittedName>
        <fullName evidence="1">Uncharacterized protein</fullName>
    </submittedName>
</protein>
<dbReference type="EMBL" id="KZ668078">
    <property type="protein sequence ID" value="PPR89031.1"/>
    <property type="molecule type" value="Genomic_DNA"/>
</dbReference>
<proteinExistence type="predicted"/>
<dbReference type="OrthoDB" id="1737930at2759"/>
<accession>A0A2P5WD82</accession>
<reference evidence="1 2" key="1">
    <citation type="submission" date="2015-01" db="EMBL/GenBank/DDBJ databases">
        <title>Genome of allotetraploid Gossypium barbadense reveals genomic plasticity and fiber elongation in cotton evolution.</title>
        <authorList>
            <person name="Chen X."/>
            <person name="Liu X."/>
            <person name="Zhao B."/>
            <person name="Zheng H."/>
            <person name="Hu Y."/>
            <person name="Lu G."/>
            <person name="Yang C."/>
            <person name="Chen J."/>
            <person name="Shan C."/>
            <person name="Zhang L."/>
            <person name="Zhou Y."/>
            <person name="Wang L."/>
            <person name="Guo W."/>
            <person name="Bai Y."/>
            <person name="Ruan J."/>
            <person name="Shangguan X."/>
            <person name="Mao Y."/>
            <person name="Jiang J."/>
            <person name="Zhu Y."/>
            <person name="Lei J."/>
            <person name="Kang H."/>
            <person name="Chen S."/>
            <person name="He X."/>
            <person name="Wang R."/>
            <person name="Wang Y."/>
            <person name="Chen J."/>
            <person name="Wang L."/>
            <person name="Yu S."/>
            <person name="Wang B."/>
            <person name="Wei J."/>
            <person name="Song S."/>
            <person name="Lu X."/>
            <person name="Gao Z."/>
            <person name="Gu W."/>
            <person name="Deng X."/>
            <person name="Ma D."/>
            <person name="Wang S."/>
            <person name="Liang W."/>
            <person name="Fang L."/>
            <person name="Cai C."/>
            <person name="Zhu X."/>
            <person name="Zhou B."/>
            <person name="Zhang Y."/>
            <person name="Chen Z."/>
            <person name="Xu S."/>
            <person name="Zhu R."/>
            <person name="Wang S."/>
            <person name="Zhang T."/>
            <person name="Zhao G."/>
        </authorList>
    </citation>
    <scope>NUCLEOTIDE SEQUENCE [LARGE SCALE GENOMIC DNA]</scope>
    <source>
        <strain evidence="2">cv. Xinhai21</strain>
        <tissue evidence="1">Leaf</tissue>
    </source>
</reference>